<reference evidence="1 2" key="1">
    <citation type="submission" date="2019-05" db="EMBL/GenBank/DDBJ databases">
        <title>Another draft genome of Portunus trituberculatus and its Hox gene families provides insights of decapod evolution.</title>
        <authorList>
            <person name="Jeong J.-H."/>
            <person name="Song I."/>
            <person name="Kim S."/>
            <person name="Choi T."/>
            <person name="Kim D."/>
            <person name="Ryu S."/>
            <person name="Kim W."/>
        </authorList>
    </citation>
    <scope>NUCLEOTIDE SEQUENCE [LARGE SCALE GENOMIC DNA]</scope>
    <source>
        <tissue evidence="1">Muscle</tissue>
    </source>
</reference>
<gene>
    <name evidence="1" type="ORF">E2C01_052200</name>
</gene>
<protein>
    <submittedName>
        <fullName evidence="1">Uncharacterized protein</fullName>
    </submittedName>
</protein>
<evidence type="ECO:0000313" key="1">
    <source>
        <dbReference type="EMBL" id="MPC58204.1"/>
    </source>
</evidence>
<evidence type="ECO:0000313" key="2">
    <source>
        <dbReference type="Proteomes" id="UP000324222"/>
    </source>
</evidence>
<dbReference type="AlphaFoldDB" id="A0A5B7GNR6"/>
<sequence length="135" mass="14646">MAGLRLHICSPVVAWPRRRPPICGPRLVTRLPHLRLGYSCQPPSPQQAKGGCALTLSPASRQPVLTSCLPLPACRPRLGNFTPASSGSSRLHRRPSTRSGFVPPSAPLLWVRDICSEVCLGGFRDRGEFCSGSRH</sequence>
<comment type="caution">
    <text evidence="1">The sequence shown here is derived from an EMBL/GenBank/DDBJ whole genome shotgun (WGS) entry which is preliminary data.</text>
</comment>
<keyword evidence="2" id="KW-1185">Reference proteome</keyword>
<proteinExistence type="predicted"/>
<organism evidence="1 2">
    <name type="scientific">Portunus trituberculatus</name>
    <name type="common">Swimming crab</name>
    <name type="synonym">Neptunus trituberculatus</name>
    <dbReference type="NCBI Taxonomy" id="210409"/>
    <lineage>
        <taxon>Eukaryota</taxon>
        <taxon>Metazoa</taxon>
        <taxon>Ecdysozoa</taxon>
        <taxon>Arthropoda</taxon>
        <taxon>Crustacea</taxon>
        <taxon>Multicrustacea</taxon>
        <taxon>Malacostraca</taxon>
        <taxon>Eumalacostraca</taxon>
        <taxon>Eucarida</taxon>
        <taxon>Decapoda</taxon>
        <taxon>Pleocyemata</taxon>
        <taxon>Brachyura</taxon>
        <taxon>Eubrachyura</taxon>
        <taxon>Portunoidea</taxon>
        <taxon>Portunidae</taxon>
        <taxon>Portuninae</taxon>
        <taxon>Portunus</taxon>
    </lineage>
</organism>
<name>A0A5B7GNR6_PORTR</name>
<dbReference type="Proteomes" id="UP000324222">
    <property type="component" value="Unassembled WGS sequence"/>
</dbReference>
<accession>A0A5B7GNR6</accession>
<dbReference type="EMBL" id="VSRR010015465">
    <property type="protein sequence ID" value="MPC58204.1"/>
    <property type="molecule type" value="Genomic_DNA"/>
</dbReference>